<keyword evidence="2" id="KW-1185">Reference proteome</keyword>
<gene>
    <name evidence="1" type="ORF">WKI68_44520</name>
</gene>
<organism evidence="1 2">
    <name type="scientific">Streptomyces caledonius</name>
    <dbReference type="NCBI Taxonomy" id="3134107"/>
    <lineage>
        <taxon>Bacteria</taxon>
        <taxon>Bacillati</taxon>
        <taxon>Actinomycetota</taxon>
        <taxon>Actinomycetes</taxon>
        <taxon>Kitasatosporales</taxon>
        <taxon>Streptomycetaceae</taxon>
        <taxon>Streptomyces</taxon>
    </lineage>
</organism>
<evidence type="ECO:0000313" key="2">
    <source>
        <dbReference type="Proteomes" id="UP001382904"/>
    </source>
</evidence>
<accession>A0ABU8UEX1</accession>
<reference evidence="1 2" key="1">
    <citation type="submission" date="2024-03" db="EMBL/GenBank/DDBJ databases">
        <title>Novel Streptomyces species of biotechnological and ecological value are a feature of Machair soil.</title>
        <authorList>
            <person name="Prole J.R."/>
            <person name="Goodfellow M."/>
            <person name="Allenby N."/>
            <person name="Ward A.C."/>
        </authorList>
    </citation>
    <scope>NUCLEOTIDE SEQUENCE [LARGE SCALE GENOMIC DNA]</scope>
    <source>
        <strain evidence="1 2">MS1.HAVA.3</strain>
    </source>
</reference>
<sequence length="58" mass="7039">MRHLLAYFLTRQKRYDAALAQFRLVDGHVGALPWKYWSDPAEAFCHWRDRAAHRARRR</sequence>
<evidence type="ECO:0000313" key="1">
    <source>
        <dbReference type="EMBL" id="MEJ8646429.1"/>
    </source>
</evidence>
<comment type="caution">
    <text evidence="1">The sequence shown here is derived from an EMBL/GenBank/DDBJ whole genome shotgun (WGS) entry which is preliminary data.</text>
</comment>
<proteinExistence type="predicted"/>
<dbReference type="Proteomes" id="UP001382904">
    <property type="component" value="Unassembled WGS sequence"/>
</dbReference>
<dbReference type="EMBL" id="JBBKAM010000005">
    <property type="protein sequence ID" value="MEJ8646429.1"/>
    <property type="molecule type" value="Genomic_DNA"/>
</dbReference>
<protein>
    <submittedName>
        <fullName evidence="1">Uncharacterized protein</fullName>
    </submittedName>
</protein>
<name>A0ABU8UEX1_9ACTN</name>